<keyword evidence="1" id="KW-0472">Membrane</keyword>
<accession>A0A9W6L4K3</accession>
<evidence type="ECO:0000256" key="1">
    <source>
        <dbReference type="SAM" id="Phobius"/>
    </source>
</evidence>
<keyword evidence="3" id="KW-1185">Reference proteome</keyword>
<dbReference type="AlphaFoldDB" id="A0A9W6L4K3"/>
<keyword evidence="1" id="KW-1133">Transmembrane helix</keyword>
<comment type="caution">
    <text evidence="2">The sequence shown here is derived from an EMBL/GenBank/DDBJ whole genome shotgun (WGS) entry which is preliminary data.</text>
</comment>
<reference evidence="2" key="2">
    <citation type="submission" date="2023-01" db="EMBL/GenBank/DDBJ databases">
        <authorList>
            <person name="Sun Q."/>
            <person name="Evtushenko L."/>
        </authorList>
    </citation>
    <scope>NUCLEOTIDE SEQUENCE</scope>
    <source>
        <strain evidence="2">VKM Ac-1069</strain>
    </source>
</reference>
<dbReference type="EMBL" id="BSFQ01000019">
    <property type="protein sequence ID" value="GLL13133.1"/>
    <property type="molecule type" value="Genomic_DNA"/>
</dbReference>
<reference evidence="2" key="1">
    <citation type="journal article" date="2014" name="Int. J. Syst. Evol. Microbiol.">
        <title>Complete genome sequence of Corynebacterium casei LMG S-19264T (=DSM 44701T), isolated from a smear-ripened cheese.</title>
        <authorList>
            <consortium name="US DOE Joint Genome Institute (JGI-PGF)"/>
            <person name="Walter F."/>
            <person name="Albersmeier A."/>
            <person name="Kalinowski J."/>
            <person name="Ruckert C."/>
        </authorList>
    </citation>
    <scope>NUCLEOTIDE SEQUENCE</scope>
    <source>
        <strain evidence="2">VKM Ac-1069</strain>
    </source>
</reference>
<evidence type="ECO:0000313" key="2">
    <source>
        <dbReference type="EMBL" id="GLL13133.1"/>
    </source>
</evidence>
<protein>
    <submittedName>
        <fullName evidence="2">Uncharacterized protein</fullName>
    </submittedName>
</protein>
<proteinExistence type="predicted"/>
<name>A0A9W6L4K3_9PSEU</name>
<organism evidence="2 3">
    <name type="scientific">Pseudonocardia halophobica</name>
    <dbReference type="NCBI Taxonomy" id="29401"/>
    <lineage>
        <taxon>Bacteria</taxon>
        <taxon>Bacillati</taxon>
        <taxon>Actinomycetota</taxon>
        <taxon>Actinomycetes</taxon>
        <taxon>Pseudonocardiales</taxon>
        <taxon>Pseudonocardiaceae</taxon>
        <taxon>Pseudonocardia</taxon>
    </lineage>
</organism>
<sequence length="94" mass="9604">MNDRRTDPQWEDLDHGLLIGSVVLLAVGALAGLGGSLLAGAAAAKAARSWLRRADLGPTDLAKLKWAQARAAAGAGAGAWRAAEPGDRRAVPVP</sequence>
<gene>
    <name evidence="2" type="ORF">GCM10017577_42760</name>
</gene>
<feature type="transmembrane region" description="Helical" evidence="1">
    <location>
        <begin position="17"/>
        <end position="43"/>
    </location>
</feature>
<evidence type="ECO:0000313" key="3">
    <source>
        <dbReference type="Proteomes" id="UP001143463"/>
    </source>
</evidence>
<dbReference type="Proteomes" id="UP001143463">
    <property type="component" value="Unassembled WGS sequence"/>
</dbReference>
<dbReference type="RefSeq" id="WP_037044221.1">
    <property type="nucleotide sequence ID" value="NZ_BAAAUZ010000039.1"/>
</dbReference>
<keyword evidence="1" id="KW-0812">Transmembrane</keyword>